<keyword evidence="8" id="KW-1185">Reference proteome</keyword>
<evidence type="ECO:0000313" key="7">
    <source>
        <dbReference type="EMBL" id="GAA4751769.1"/>
    </source>
</evidence>
<dbReference type="InterPro" id="IPR004358">
    <property type="entry name" value="Sig_transdc_His_kin-like_C"/>
</dbReference>
<evidence type="ECO:0000256" key="1">
    <source>
        <dbReference type="ARBA" id="ARBA00000085"/>
    </source>
</evidence>
<dbReference type="InterPro" id="IPR003594">
    <property type="entry name" value="HATPase_dom"/>
</dbReference>
<evidence type="ECO:0000313" key="8">
    <source>
        <dbReference type="Proteomes" id="UP001499882"/>
    </source>
</evidence>
<comment type="caution">
    <text evidence="7">The sequence shown here is derived from an EMBL/GenBank/DDBJ whole genome shotgun (WGS) entry which is preliminary data.</text>
</comment>
<keyword evidence="3" id="KW-0808">Transferase</keyword>
<evidence type="ECO:0000256" key="3">
    <source>
        <dbReference type="ARBA" id="ARBA00022679"/>
    </source>
</evidence>
<accession>A0ABP8ZBD7</accession>
<dbReference type="Pfam" id="PF02518">
    <property type="entry name" value="HATPase_c"/>
    <property type="match status" value="1"/>
</dbReference>
<dbReference type="Gene3D" id="3.30.565.10">
    <property type="entry name" value="Histidine kinase-like ATPase, C-terminal domain"/>
    <property type="match status" value="1"/>
</dbReference>
<dbReference type="PRINTS" id="PR00344">
    <property type="entry name" value="BCTRLSENSOR"/>
</dbReference>
<evidence type="ECO:0000256" key="4">
    <source>
        <dbReference type="ARBA" id="ARBA00022777"/>
    </source>
</evidence>
<keyword evidence="5" id="KW-0902">Two-component regulatory system</keyword>
<sequence>MSAIQGVGVGLSSSKSIVESHGGLIEVASALGRGSEFRVVLPLHVARLAF</sequence>
<dbReference type="PANTHER" id="PTHR43711:SF1">
    <property type="entry name" value="HISTIDINE KINASE 1"/>
    <property type="match status" value="1"/>
</dbReference>
<dbReference type="Proteomes" id="UP001499882">
    <property type="component" value="Unassembled WGS sequence"/>
</dbReference>
<reference evidence="8" key="1">
    <citation type="journal article" date="2019" name="Int. J. Syst. Evol. Microbiol.">
        <title>The Global Catalogue of Microorganisms (GCM) 10K type strain sequencing project: providing services to taxonomists for standard genome sequencing and annotation.</title>
        <authorList>
            <consortium name="The Broad Institute Genomics Platform"/>
            <consortium name="The Broad Institute Genome Sequencing Center for Infectious Disease"/>
            <person name="Wu L."/>
            <person name="Ma J."/>
        </authorList>
    </citation>
    <scope>NUCLEOTIDE SEQUENCE [LARGE SCALE GENOMIC DNA]</scope>
    <source>
        <strain evidence="8">JCM 18532</strain>
    </source>
</reference>
<dbReference type="EMBL" id="BAABKN010000027">
    <property type="protein sequence ID" value="GAA4751769.1"/>
    <property type="molecule type" value="Genomic_DNA"/>
</dbReference>
<proteinExistence type="predicted"/>
<keyword evidence="4" id="KW-0418">Kinase</keyword>
<feature type="domain" description="Histidine kinase/HSP90-like ATPase" evidence="6">
    <location>
        <begin position="4"/>
        <end position="44"/>
    </location>
</feature>
<evidence type="ECO:0000256" key="2">
    <source>
        <dbReference type="ARBA" id="ARBA00012438"/>
    </source>
</evidence>
<evidence type="ECO:0000256" key="5">
    <source>
        <dbReference type="ARBA" id="ARBA00023012"/>
    </source>
</evidence>
<protein>
    <recommendedName>
        <fullName evidence="2">histidine kinase</fullName>
        <ecNumber evidence="2">2.7.13.3</ecNumber>
    </recommendedName>
</protein>
<dbReference type="SUPFAM" id="SSF55874">
    <property type="entry name" value="ATPase domain of HSP90 chaperone/DNA topoisomerase II/histidine kinase"/>
    <property type="match status" value="1"/>
</dbReference>
<dbReference type="InterPro" id="IPR050736">
    <property type="entry name" value="Sensor_HK_Regulatory"/>
</dbReference>
<organism evidence="7 8">
    <name type="scientific">Nocardioides endophyticus</name>
    <dbReference type="NCBI Taxonomy" id="1353775"/>
    <lineage>
        <taxon>Bacteria</taxon>
        <taxon>Bacillati</taxon>
        <taxon>Actinomycetota</taxon>
        <taxon>Actinomycetes</taxon>
        <taxon>Propionibacteriales</taxon>
        <taxon>Nocardioidaceae</taxon>
        <taxon>Nocardioides</taxon>
    </lineage>
</organism>
<dbReference type="PANTHER" id="PTHR43711">
    <property type="entry name" value="TWO-COMPONENT HISTIDINE KINASE"/>
    <property type="match status" value="1"/>
</dbReference>
<name>A0ABP8ZBD7_9ACTN</name>
<dbReference type="InterPro" id="IPR036890">
    <property type="entry name" value="HATPase_C_sf"/>
</dbReference>
<evidence type="ECO:0000259" key="6">
    <source>
        <dbReference type="Pfam" id="PF02518"/>
    </source>
</evidence>
<gene>
    <name evidence="7" type="ORF">GCM10023350_41310</name>
</gene>
<comment type="catalytic activity">
    <reaction evidence="1">
        <text>ATP + protein L-histidine = ADP + protein N-phospho-L-histidine.</text>
        <dbReference type="EC" id="2.7.13.3"/>
    </reaction>
</comment>
<dbReference type="EC" id="2.7.13.3" evidence="2"/>